<dbReference type="Proteomes" id="UP000251960">
    <property type="component" value="Chromosome 8"/>
</dbReference>
<sequence length="116" mass="12879">MGRIDRPWRDRKIRAGHRGRNPAWQPRNCAGQQGAAHAKGERQGAQRLTRSEPEPEQKSERHESSRPLAGQYGSRDADMEKLDEALGVRREQTGERQGASRQARRGRGASAGLDAG</sequence>
<proteinExistence type="predicted"/>
<feature type="compositionally biased region" description="Basic residues" evidence="1">
    <location>
        <begin position="11"/>
        <end position="20"/>
    </location>
</feature>
<feature type="compositionally biased region" description="Basic and acidic residues" evidence="1">
    <location>
        <begin position="1"/>
        <end position="10"/>
    </location>
</feature>
<dbReference type="EMBL" id="NCVQ01000009">
    <property type="protein sequence ID" value="PWZ09238.1"/>
    <property type="molecule type" value="Genomic_DNA"/>
</dbReference>
<feature type="compositionally biased region" description="Basic and acidic residues" evidence="1">
    <location>
        <begin position="38"/>
        <end position="65"/>
    </location>
</feature>
<reference evidence="2 3" key="1">
    <citation type="journal article" date="2018" name="Nat. Genet.">
        <title>Extensive intraspecific gene order and gene structural variations between Mo17 and other maize genomes.</title>
        <authorList>
            <person name="Sun S."/>
            <person name="Zhou Y."/>
            <person name="Chen J."/>
            <person name="Shi J."/>
            <person name="Zhao H."/>
            <person name="Zhao H."/>
            <person name="Song W."/>
            <person name="Zhang M."/>
            <person name="Cui Y."/>
            <person name="Dong X."/>
            <person name="Liu H."/>
            <person name="Ma X."/>
            <person name="Jiao Y."/>
            <person name="Wang B."/>
            <person name="Wei X."/>
            <person name="Stein J.C."/>
            <person name="Glaubitz J.C."/>
            <person name="Lu F."/>
            <person name="Yu G."/>
            <person name="Liang C."/>
            <person name="Fengler K."/>
            <person name="Li B."/>
            <person name="Rafalski A."/>
            <person name="Schnable P.S."/>
            <person name="Ware D.H."/>
            <person name="Buckler E.S."/>
            <person name="Lai J."/>
        </authorList>
    </citation>
    <scope>NUCLEOTIDE SEQUENCE [LARGE SCALE GENOMIC DNA]</scope>
    <source>
        <strain evidence="3">cv. Missouri 17</strain>
        <tissue evidence="2">Seedling</tissue>
    </source>
</reference>
<evidence type="ECO:0000256" key="1">
    <source>
        <dbReference type="SAM" id="MobiDB-lite"/>
    </source>
</evidence>
<evidence type="ECO:0000313" key="2">
    <source>
        <dbReference type="EMBL" id="PWZ09238.1"/>
    </source>
</evidence>
<gene>
    <name evidence="2" type="ORF">Zm00014a_005076</name>
</gene>
<comment type="caution">
    <text evidence="2">The sequence shown here is derived from an EMBL/GenBank/DDBJ whole genome shotgun (WGS) entry which is preliminary data.</text>
</comment>
<feature type="region of interest" description="Disordered" evidence="1">
    <location>
        <begin position="1"/>
        <end position="116"/>
    </location>
</feature>
<organism evidence="2 3">
    <name type="scientific">Zea mays</name>
    <name type="common">Maize</name>
    <dbReference type="NCBI Taxonomy" id="4577"/>
    <lineage>
        <taxon>Eukaryota</taxon>
        <taxon>Viridiplantae</taxon>
        <taxon>Streptophyta</taxon>
        <taxon>Embryophyta</taxon>
        <taxon>Tracheophyta</taxon>
        <taxon>Spermatophyta</taxon>
        <taxon>Magnoliopsida</taxon>
        <taxon>Liliopsida</taxon>
        <taxon>Poales</taxon>
        <taxon>Poaceae</taxon>
        <taxon>PACMAD clade</taxon>
        <taxon>Panicoideae</taxon>
        <taxon>Andropogonodae</taxon>
        <taxon>Andropogoneae</taxon>
        <taxon>Tripsacinae</taxon>
        <taxon>Zea</taxon>
    </lineage>
</organism>
<name>A0A3L6DLR7_MAIZE</name>
<accession>A0A3L6DLR7</accession>
<protein>
    <submittedName>
        <fullName evidence="2">Uncharacterized protein</fullName>
    </submittedName>
</protein>
<dbReference type="AlphaFoldDB" id="A0A3L6DLR7"/>
<evidence type="ECO:0000313" key="3">
    <source>
        <dbReference type="Proteomes" id="UP000251960"/>
    </source>
</evidence>
<feature type="compositionally biased region" description="Basic and acidic residues" evidence="1">
    <location>
        <begin position="75"/>
        <end position="94"/>
    </location>
</feature>